<sequence length="67" mass="7861">MVDEFSYVLTSLGLNQSGNVDDCRRCLIQKFDVDGDGLVNYKEFEQIMLGRGFVRWRETRRVWSVDP</sequence>
<dbReference type="PROSITE" id="PS00018">
    <property type="entry name" value="EF_HAND_1"/>
    <property type="match status" value="1"/>
</dbReference>
<evidence type="ECO:0000256" key="1">
    <source>
        <dbReference type="ARBA" id="ARBA00022837"/>
    </source>
</evidence>
<accession>A0A835V141</accession>
<dbReference type="Pfam" id="PF00036">
    <property type="entry name" value="EF-hand_1"/>
    <property type="match status" value="1"/>
</dbReference>
<protein>
    <recommendedName>
        <fullName evidence="2">EF-hand domain-containing protein</fullName>
    </recommendedName>
</protein>
<dbReference type="Gene3D" id="1.10.238.10">
    <property type="entry name" value="EF-hand"/>
    <property type="match status" value="1"/>
</dbReference>
<feature type="domain" description="EF-hand" evidence="2">
    <location>
        <begin position="19"/>
        <end position="54"/>
    </location>
</feature>
<dbReference type="GO" id="GO:0005509">
    <property type="term" value="F:calcium ion binding"/>
    <property type="evidence" value="ECO:0007669"/>
    <property type="project" value="InterPro"/>
</dbReference>
<dbReference type="InterPro" id="IPR011992">
    <property type="entry name" value="EF-hand-dom_pair"/>
</dbReference>
<reference evidence="3 4" key="1">
    <citation type="journal article" date="2020" name="Nat. Food">
        <title>A phased Vanilla planifolia genome enables genetic improvement of flavour and production.</title>
        <authorList>
            <person name="Hasing T."/>
            <person name="Tang H."/>
            <person name="Brym M."/>
            <person name="Khazi F."/>
            <person name="Huang T."/>
            <person name="Chambers A.H."/>
        </authorList>
    </citation>
    <scope>NUCLEOTIDE SEQUENCE [LARGE SCALE GENOMIC DNA]</scope>
    <source>
        <tissue evidence="3">Leaf</tissue>
    </source>
</reference>
<dbReference type="Proteomes" id="UP000636800">
    <property type="component" value="Chromosome 5"/>
</dbReference>
<dbReference type="InterPro" id="IPR002048">
    <property type="entry name" value="EF_hand_dom"/>
</dbReference>
<dbReference type="PROSITE" id="PS50222">
    <property type="entry name" value="EF_HAND_2"/>
    <property type="match status" value="1"/>
</dbReference>
<dbReference type="EMBL" id="JADCNL010000005">
    <property type="protein sequence ID" value="KAG0480968.1"/>
    <property type="molecule type" value="Genomic_DNA"/>
</dbReference>
<name>A0A835V141_VANPL</name>
<keyword evidence="4" id="KW-1185">Reference proteome</keyword>
<dbReference type="SUPFAM" id="SSF47473">
    <property type="entry name" value="EF-hand"/>
    <property type="match status" value="1"/>
</dbReference>
<proteinExistence type="predicted"/>
<evidence type="ECO:0000313" key="4">
    <source>
        <dbReference type="Proteomes" id="UP000636800"/>
    </source>
</evidence>
<dbReference type="InterPro" id="IPR018247">
    <property type="entry name" value="EF_Hand_1_Ca_BS"/>
</dbReference>
<keyword evidence="1" id="KW-0106">Calcium</keyword>
<gene>
    <name evidence="3" type="ORF">HPP92_011826</name>
</gene>
<comment type="caution">
    <text evidence="3">The sequence shown here is derived from an EMBL/GenBank/DDBJ whole genome shotgun (WGS) entry which is preliminary data.</text>
</comment>
<evidence type="ECO:0000313" key="3">
    <source>
        <dbReference type="EMBL" id="KAG0480968.1"/>
    </source>
</evidence>
<dbReference type="AlphaFoldDB" id="A0A835V141"/>
<dbReference type="OrthoDB" id="807528at2759"/>
<evidence type="ECO:0000259" key="2">
    <source>
        <dbReference type="PROSITE" id="PS50222"/>
    </source>
</evidence>
<organism evidence="3 4">
    <name type="scientific">Vanilla planifolia</name>
    <name type="common">Vanilla</name>
    <dbReference type="NCBI Taxonomy" id="51239"/>
    <lineage>
        <taxon>Eukaryota</taxon>
        <taxon>Viridiplantae</taxon>
        <taxon>Streptophyta</taxon>
        <taxon>Embryophyta</taxon>
        <taxon>Tracheophyta</taxon>
        <taxon>Spermatophyta</taxon>
        <taxon>Magnoliopsida</taxon>
        <taxon>Liliopsida</taxon>
        <taxon>Asparagales</taxon>
        <taxon>Orchidaceae</taxon>
        <taxon>Vanilloideae</taxon>
        <taxon>Vanilleae</taxon>
        <taxon>Vanilla</taxon>
    </lineage>
</organism>